<dbReference type="Gene3D" id="1.10.287.130">
    <property type="match status" value="1"/>
</dbReference>
<dbReference type="SUPFAM" id="SSF47384">
    <property type="entry name" value="Homodimeric domain of signal transducing histidine kinase"/>
    <property type="match status" value="1"/>
</dbReference>
<dbReference type="GO" id="GO:0006355">
    <property type="term" value="P:regulation of DNA-templated transcription"/>
    <property type="evidence" value="ECO:0007669"/>
    <property type="project" value="InterPro"/>
</dbReference>
<dbReference type="PANTHER" id="PTHR43304:SF1">
    <property type="entry name" value="PAC DOMAIN-CONTAINING PROTEIN"/>
    <property type="match status" value="1"/>
</dbReference>
<keyword evidence="5" id="KW-0418">Kinase</keyword>
<dbReference type="InterPro" id="IPR000700">
    <property type="entry name" value="PAS-assoc_C"/>
</dbReference>
<evidence type="ECO:0000256" key="6">
    <source>
        <dbReference type="SAM" id="Coils"/>
    </source>
</evidence>
<feature type="domain" description="PAS" evidence="8">
    <location>
        <begin position="169"/>
        <end position="239"/>
    </location>
</feature>
<sequence>MLAFFDAELTNMSIKPNRNNKTLPRQKVQDKRQIDEKLCRAMVNSIVDYAVILTDPQGLIISLNKGAELILQYNEREVTGKPVTIFYPDETLSTDGPDMNLQEALINNNYQVKGWRVKKDGTKFMANIHYTALYDENHHLLGYTKIIYEIKENGIAGNDNKIKHNHAENNISFRKLIENSYSGIFLLDKDFKVIYRSLSAQRISGWSTTDVIKAGMSELIHPDDRERVRLLLNEVLKSPGVPKACVYQSKHFNGDYMWLDCVFTNFLNEPNVNAIVCNFIDVTEKRVIEQKAIEGEKFIKTITDNLPALIAYWTADRHCLFANKPYSDWFEKQPEEMINISKKELLGEEEYKKDEIYISGVLSGIPQSYERTFYNPGGRRIFTHTQYIPDKVEGEVKGFYSLIYDITEVKLAEQEINKKTAQIENLLENILDGFIALDGNLRYTYTNKQIGKLLGIPHESLIGRYIWDVFPDLVGSEFYRIIERANAEKINLSNEDFYAPLNSWQENRVYPTDNGISIFVRDITQRKIEEQQTELLAEISAIFNEPWQLNDILYKVLKRLADYGDFSMAEVWLTSSDMKKAHLAVKYAGTQAISTFYKESNELKNLVKGEGLPGVVWETGKVQFIPDLIENEIFTRKKAAQKAGLKSAYGIPLRFKNEIIGIIILGLNREEKQQGVFTALFEKFNKNFGIEIQRKKLEDELNQLFNSAPDVICTAGVDGYWKKVNPAMMKLLDYTELELLNRPLMEFIHPDDRPGSIAQFREITDGEAVTYFENRYITRTGKIKRFAWTTSAASPDGLVYCVAKDITDKRELEDLLKKATTLARIGGWDIDLVKGTVHWSDITREIHEVDADFKPDLESGVSFYKGESKNYITQKVKDAMEKGTSWDVELQIITARGNEKWIRVIGEAEMRGTKCIRVYGSFQDIDARKKAEIFVTEILEERNIILESIGDAFFAVDKNWIVTYWNNMAEKVLGKSKQEMLNHNLWDVFVDSIDSESYRNYHLAIENNSAMHFEDYYQPLDKWYEISAYPSASGLSVYFKDTTERKVSESKLKELNESLQIHTKELATSNAELEQFAYVASHDLQEPLRMITGFLTQIERKYGDTLDEKGRQYINFAVDGAKRMRQIILDLLEFSKVGVLEDSLEEINVEELISDIMALYRKQIEEKKAKVLFNNLPVISAYKTPLRQILTNLISNGLKYSKTGIPPQIKIECKEKQSHWQFSVSDNGIGIESVYFDKIFIIFQRLHNRDEYAGTGMGLALVKKIVESRGGKIWIESAENIGSTFYFTILKNKRL</sequence>
<dbReference type="EMBL" id="VLLI01000015">
    <property type="protein sequence ID" value="TWI95542.1"/>
    <property type="molecule type" value="Genomic_DNA"/>
</dbReference>
<dbReference type="InterPro" id="IPR013767">
    <property type="entry name" value="PAS_fold"/>
</dbReference>
<gene>
    <name evidence="10" type="ORF">JN11_04281</name>
</gene>
<evidence type="ECO:0000313" key="11">
    <source>
        <dbReference type="Proteomes" id="UP000317010"/>
    </source>
</evidence>
<dbReference type="EC" id="2.7.13.3" evidence="2"/>
<comment type="caution">
    <text evidence="10">The sequence shown here is derived from an EMBL/GenBank/DDBJ whole genome shotgun (WGS) entry which is preliminary data.</text>
</comment>
<dbReference type="PROSITE" id="PS50112">
    <property type="entry name" value="PAS"/>
    <property type="match status" value="5"/>
</dbReference>
<dbReference type="SUPFAM" id="SSF55785">
    <property type="entry name" value="PYP-like sensor domain (PAS domain)"/>
    <property type="match status" value="7"/>
</dbReference>
<feature type="domain" description="PAS" evidence="8">
    <location>
        <begin position="419"/>
        <end position="464"/>
    </location>
</feature>
<dbReference type="SUPFAM" id="SSF55874">
    <property type="entry name" value="ATPase domain of HSP90 chaperone/DNA topoisomerase II/histidine kinase"/>
    <property type="match status" value="1"/>
</dbReference>
<feature type="domain" description="PAS" evidence="8">
    <location>
        <begin position="945"/>
        <end position="1008"/>
    </location>
</feature>
<dbReference type="CDD" id="cd00082">
    <property type="entry name" value="HisKA"/>
    <property type="match status" value="1"/>
</dbReference>
<dbReference type="Gene3D" id="3.30.450.20">
    <property type="entry name" value="PAS domain"/>
    <property type="match status" value="7"/>
</dbReference>
<comment type="catalytic activity">
    <reaction evidence="1">
        <text>ATP + protein L-histidine = ADP + protein N-phospho-L-histidine.</text>
        <dbReference type="EC" id="2.7.13.3"/>
    </reaction>
</comment>
<feature type="coiled-coil region" evidence="6">
    <location>
        <begin position="1045"/>
        <end position="1072"/>
    </location>
</feature>
<dbReference type="Proteomes" id="UP000317010">
    <property type="component" value="Unassembled WGS sequence"/>
</dbReference>
<keyword evidence="3" id="KW-0597">Phosphoprotein</keyword>
<evidence type="ECO:0000259" key="9">
    <source>
        <dbReference type="PROSITE" id="PS50113"/>
    </source>
</evidence>
<dbReference type="PROSITE" id="PS50109">
    <property type="entry name" value="HIS_KIN"/>
    <property type="match status" value="1"/>
</dbReference>
<evidence type="ECO:0000256" key="5">
    <source>
        <dbReference type="ARBA" id="ARBA00022777"/>
    </source>
</evidence>
<organism evidence="10 11">
    <name type="scientific">Mucilaginibacter frigoritolerans</name>
    <dbReference type="NCBI Taxonomy" id="652788"/>
    <lineage>
        <taxon>Bacteria</taxon>
        <taxon>Pseudomonadati</taxon>
        <taxon>Bacteroidota</taxon>
        <taxon>Sphingobacteriia</taxon>
        <taxon>Sphingobacteriales</taxon>
        <taxon>Sphingobacteriaceae</taxon>
        <taxon>Mucilaginibacter</taxon>
    </lineage>
</organism>
<dbReference type="OrthoDB" id="1522284at2"/>
<dbReference type="SMART" id="SM00086">
    <property type="entry name" value="PAC"/>
    <property type="match status" value="4"/>
</dbReference>
<dbReference type="Gene3D" id="3.30.565.10">
    <property type="entry name" value="Histidine kinase-like ATPase, C-terminal domain"/>
    <property type="match status" value="1"/>
</dbReference>
<name>A0A562TPV6_9SPHI</name>
<dbReference type="SMART" id="SM00388">
    <property type="entry name" value="HisKA"/>
    <property type="match status" value="1"/>
</dbReference>
<dbReference type="Pfam" id="PF13426">
    <property type="entry name" value="PAS_9"/>
    <property type="match status" value="1"/>
</dbReference>
<dbReference type="InterPro" id="IPR001610">
    <property type="entry name" value="PAC"/>
</dbReference>
<evidence type="ECO:0000313" key="10">
    <source>
        <dbReference type="EMBL" id="TWI95542.1"/>
    </source>
</evidence>
<evidence type="ECO:0000256" key="2">
    <source>
        <dbReference type="ARBA" id="ARBA00012438"/>
    </source>
</evidence>
<dbReference type="InterPro" id="IPR036890">
    <property type="entry name" value="HATPase_C_sf"/>
</dbReference>
<dbReference type="Pfam" id="PF08448">
    <property type="entry name" value="PAS_4"/>
    <property type="match status" value="2"/>
</dbReference>
<dbReference type="SUPFAM" id="SSF55781">
    <property type="entry name" value="GAF domain-like"/>
    <property type="match status" value="1"/>
</dbReference>
<dbReference type="NCBIfam" id="TIGR00229">
    <property type="entry name" value="sensory_box"/>
    <property type="match status" value="6"/>
</dbReference>
<proteinExistence type="predicted"/>
<dbReference type="InterPro" id="IPR013655">
    <property type="entry name" value="PAS_fold_3"/>
</dbReference>
<dbReference type="InterPro" id="IPR005467">
    <property type="entry name" value="His_kinase_dom"/>
</dbReference>
<feature type="domain" description="PAC" evidence="9">
    <location>
        <begin position="367"/>
        <end position="418"/>
    </location>
</feature>
<evidence type="ECO:0000256" key="3">
    <source>
        <dbReference type="ARBA" id="ARBA00022553"/>
    </source>
</evidence>
<dbReference type="FunFam" id="3.30.565.10:FF:000006">
    <property type="entry name" value="Sensor histidine kinase WalK"/>
    <property type="match status" value="1"/>
</dbReference>
<reference evidence="10 11" key="1">
    <citation type="submission" date="2019-07" db="EMBL/GenBank/DDBJ databases">
        <title>Genomic Encyclopedia of Archaeal and Bacterial Type Strains, Phase II (KMG-II): from individual species to whole genera.</title>
        <authorList>
            <person name="Goeker M."/>
        </authorList>
    </citation>
    <scope>NUCLEOTIDE SEQUENCE [LARGE SCALE GENOMIC DNA]</scope>
    <source>
        <strain evidence="10 11">ATCC BAA-1854</strain>
    </source>
</reference>
<dbReference type="InterPro" id="IPR035965">
    <property type="entry name" value="PAS-like_dom_sf"/>
</dbReference>
<keyword evidence="11" id="KW-1185">Reference proteome</keyword>
<dbReference type="InterPro" id="IPR004358">
    <property type="entry name" value="Sig_transdc_His_kin-like_C"/>
</dbReference>
<dbReference type="InterPro" id="IPR013656">
    <property type="entry name" value="PAS_4"/>
</dbReference>
<evidence type="ECO:0000256" key="1">
    <source>
        <dbReference type="ARBA" id="ARBA00000085"/>
    </source>
</evidence>
<keyword evidence="6" id="KW-0175">Coiled coil</keyword>
<dbReference type="PRINTS" id="PR00344">
    <property type="entry name" value="BCTRLSENSOR"/>
</dbReference>
<dbReference type="CDD" id="cd00130">
    <property type="entry name" value="PAS"/>
    <property type="match status" value="6"/>
</dbReference>
<dbReference type="Pfam" id="PF00512">
    <property type="entry name" value="HisKA"/>
    <property type="match status" value="1"/>
</dbReference>
<dbReference type="Pfam" id="PF13185">
    <property type="entry name" value="GAF_2"/>
    <property type="match status" value="1"/>
</dbReference>
<dbReference type="RefSeq" id="WP_144915857.1">
    <property type="nucleotide sequence ID" value="NZ_VLLI01000015.1"/>
</dbReference>
<dbReference type="Pfam" id="PF02518">
    <property type="entry name" value="HATPase_c"/>
    <property type="match status" value="1"/>
</dbReference>
<dbReference type="InterPro" id="IPR003018">
    <property type="entry name" value="GAF"/>
</dbReference>
<dbReference type="InterPro" id="IPR036097">
    <property type="entry name" value="HisK_dim/P_sf"/>
</dbReference>
<dbReference type="Pfam" id="PF00989">
    <property type="entry name" value="PAS"/>
    <property type="match status" value="1"/>
</dbReference>
<dbReference type="PANTHER" id="PTHR43304">
    <property type="entry name" value="PHYTOCHROME-LIKE PROTEIN CPH1"/>
    <property type="match status" value="1"/>
</dbReference>
<dbReference type="SMART" id="SM00387">
    <property type="entry name" value="HATPase_c"/>
    <property type="match status" value="1"/>
</dbReference>
<dbReference type="Gene3D" id="3.30.450.40">
    <property type="match status" value="1"/>
</dbReference>
<dbReference type="InterPro" id="IPR003594">
    <property type="entry name" value="HATPase_dom"/>
</dbReference>
<dbReference type="SMART" id="SM00091">
    <property type="entry name" value="PAS"/>
    <property type="match status" value="6"/>
</dbReference>
<protein>
    <recommendedName>
        <fullName evidence="2">histidine kinase</fullName>
        <ecNumber evidence="2">2.7.13.3</ecNumber>
    </recommendedName>
</protein>
<dbReference type="Pfam" id="PF08447">
    <property type="entry name" value="PAS_3"/>
    <property type="match status" value="2"/>
</dbReference>
<dbReference type="InterPro" id="IPR003661">
    <property type="entry name" value="HisK_dim/P_dom"/>
</dbReference>
<dbReference type="PROSITE" id="PS50113">
    <property type="entry name" value="PAC"/>
    <property type="match status" value="1"/>
</dbReference>
<accession>A0A562TPV6</accession>
<dbReference type="GO" id="GO:0000155">
    <property type="term" value="F:phosphorelay sensor kinase activity"/>
    <property type="evidence" value="ECO:0007669"/>
    <property type="project" value="InterPro"/>
</dbReference>
<feature type="domain" description="PAS" evidence="8">
    <location>
        <begin position="35"/>
        <end position="108"/>
    </location>
</feature>
<evidence type="ECO:0000259" key="8">
    <source>
        <dbReference type="PROSITE" id="PS50112"/>
    </source>
</evidence>
<dbReference type="InterPro" id="IPR052162">
    <property type="entry name" value="Sensor_kinase/Photoreceptor"/>
</dbReference>
<feature type="domain" description="Histidine kinase" evidence="7">
    <location>
        <begin position="1079"/>
        <end position="1293"/>
    </location>
</feature>
<evidence type="ECO:0000259" key="7">
    <source>
        <dbReference type="PROSITE" id="PS50109"/>
    </source>
</evidence>
<keyword evidence="4" id="KW-0808">Transferase</keyword>
<feature type="domain" description="PAS" evidence="8">
    <location>
        <begin position="697"/>
        <end position="767"/>
    </location>
</feature>
<dbReference type="InterPro" id="IPR029016">
    <property type="entry name" value="GAF-like_dom_sf"/>
</dbReference>
<dbReference type="InterPro" id="IPR000014">
    <property type="entry name" value="PAS"/>
</dbReference>
<evidence type="ECO:0000256" key="4">
    <source>
        <dbReference type="ARBA" id="ARBA00022679"/>
    </source>
</evidence>